<evidence type="ECO:0000256" key="6">
    <source>
        <dbReference type="ARBA" id="ARBA00022837"/>
    </source>
</evidence>
<dbReference type="Proteomes" id="UP000813385">
    <property type="component" value="Unassembled WGS sequence"/>
</dbReference>
<organism evidence="9 10">
    <name type="scientific">Plectosphaerella cucumerina</name>
    <dbReference type="NCBI Taxonomy" id="40658"/>
    <lineage>
        <taxon>Eukaryota</taxon>
        <taxon>Fungi</taxon>
        <taxon>Dikarya</taxon>
        <taxon>Ascomycota</taxon>
        <taxon>Pezizomycotina</taxon>
        <taxon>Sordariomycetes</taxon>
        <taxon>Hypocreomycetidae</taxon>
        <taxon>Glomerellales</taxon>
        <taxon>Plectosphaerellaceae</taxon>
        <taxon>Plectosphaerella</taxon>
    </lineage>
</organism>
<dbReference type="GO" id="GO:0030600">
    <property type="term" value="F:feruloyl esterase activity"/>
    <property type="evidence" value="ECO:0007669"/>
    <property type="project" value="UniProtKB-ARBA"/>
</dbReference>
<keyword evidence="7" id="KW-1015">Disulfide bond</keyword>
<evidence type="ECO:0000256" key="7">
    <source>
        <dbReference type="ARBA" id="ARBA00023157"/>
    </source>
</evidence>
<evidence type="ECO:0000256" key="3">
    <source>
        <dbReference type="ARBA" id="ARBA00022723"/>
    </source>
</evidence>
<protein>
    <recommendedName>
        <fullName evidence="8">Carboxylic ester hydrolase</fullName>
        <ecNumber evidence="8">3.1.1.-</ecNumber>
    </recommendedName>
</protein>
<dbReference type="OrthoDB" id="3039123at2759"/>
<dbReference type="EMBL" id="JAGPXD010000003">
    <property type="protein sequence ID" value="KAH7361682.1"/>
    <property type="molecule type" value="Genomic_DNA"/>
</dbReference>
<comment type="similarity">
    <text evidence="1 8">Belongs to the tannase family.</text>
</comment>
<keyword evidence="3" id="KW-0479">Metal-binding</keyword>
<evidence type="ECO:0000256" key="5">
    <source>
        <dbReference type="ARBA" id="ARBA00022801"/>
    </source>
</evidence>
<reference evidence="9" key="1">
    <citation type="journal article" date="2021" name="Nat. Commun.">
        <title>Genetic determinants of endophytism in the Arabidopsis root mycobiome.</title>
        <authorList>
            <person name="Mesny F."/>
            <person name="Miyauchi S."/>
            <person name="Thiergart T."/>
            <person name="Pickel B."/>
            <person name="Atanasova L."/>
            <person name="Karlsson M."/>
            <person name="Huettel B."/>
            <person name="Barry K.W."/>
            <person name="Haridas S."/>
            <person name="Chen C."/>
            <person name="Bauer D."/>
            <person name="Andreopoulos W."/>
            <person name="Pangilinan J."/>
            <person name="LaButti K."/>
            <person name="Riley R."/>
            <person name="Lipzen A."/>
            <person name="Clum A."/>
            <person name="Drula E."/>
            <person name="Henrissat B."/>
            <person name="Kohler A."/>
            <person name="Grigoriev I.V."/>
            <person name="Martin F.M."/>
            <person name="Hacquard S."/>
        </authorList>
    </citation>
    <scope>NUCLEOTIDE SEQUENCE</scope>
    <source>
        <strain evidence="9">MPI-CAGE-AT-0016</strain>
    </source>
</reference>
<dbReference type="InterPro" id="IPR029058">
    <property type="entry name" value="AB_hydrolase_fold"/>
</dbReference>
<dbReference type="PANTHER" id="PTHR33938">
    <property type="entry name" value="FERULOYL ESTERASE B-RELATED"/>
    <property type="match status" value="1"/>
</dbReference>
<keyword evidence="6" id="KW-0106">Calcium</keyword>
<keyword evidence="5 8" id="KW-0378">Hydrolase</keyword>
<dbReference type="SUPFAM" id="SSF53474">
    <property type="entry name" value="alpha/beta-Hydrolases"/>
    <property type="match status" value="1"/>
</dbReference>
<proteinExistence type="inferred from homology"/>
<dbReference type="Pfam" id="PF07519">
    <property type="entry name" value="Tannase"/>
    <property type="match status" value="1"/>
</dbReference>
<dbReference type="PANTHER" id="PTHR33938:SF13">
    <property type="entry name" value="CARBOXYLIC ESTER HYDROLASE"/>
    <property type="match status" value="1"/>
</dbReference>
<gene>
    <name evidence="9" type="ORF">B0T11DRAFT_327841</name>
</gene>
<comment type="caution">
    <text evidence="9">The sequence shown here is derived from an EMBL/GenBank/DDBJ whole genome shotgun (WGS) entry which is preliminary data.</text>
</comment>
<dbReference type="AlphaFoldDB" id="A0A8K0TF96"/>
<keyword evidence="10" id="KW-1185">Reference proteome</keyword>
<dbReference type="InterPro" id="IPR011118">
    <property type="entry name" value="Tannase/feruloyl_esterase"/>
</dbReference>
<evidence type="ECO:0000256" key="8">
    <source>
        <dbReference type="RuleBase" id="RU361238"/>
    </source>
</evidence>
<evidence type="ECO:0000313" key="10">
    <source>
        <dbReference type="Proteomes" id="UP000813385"/>
    </source>
</evidence>
<dbReference type="EC" id="3.1.1.-" evidence="8"/>
<dbReference type="Gene3D" id="3.40.50.1820">
    <property type="entry name" value="alpha/beta hydrolase"/>
    <property type="match status" value="1"/>
</dbReference>
<keyword evidence="2" id="KW-0719">Serine esterase</keyword>
<dbReference type="GO" id="GO:0046872">
    <property type="term" value="F:metal ion binding"/>
    <property type="evidence" value="ECO:0007669"/>
    <property type="project" value="UniProtKB-KW"/>
</dbReference>
<sequence>MSFPSIGISACADALIQLSTLPGAEILSLTASPVLNHTQTVSSLVNPNHPTVQAKGVDFCNVTITYTHPGQGDEVGVETWLPLSTWNGRIQSVGGGGWVAGRFFLSYDGMTGAIAEGYVTSSTDAGLRDKQGSTASTPKDWAMVSEGNANLYALQNLGTVSLHDQAILIKALTKSFYGQEHMYAYWSGCSQGGRQGLSLAQNYPNDYDGIAAASPGIFLTQIFGSTLWGHVLMQNGGEFPHGCEFDRIHEAVIAECDRLDGLVDGLVSDEAACQFDPLTLVGQSFYCSDTGRTTVVSQVAAKLSAAVWAGPRSSRDEFLWFGPNMDARLAGNAPVGSPDSQHGLAQTACRDGTCEAMPVGLGDMWFPLFVQRNSSTDWKDYTPETYAKLFEKGVREFDGLIGTSNPDLSDFSNTGGKMITYHGTADEIIPFKQMKHYYDQVLRRDPDARDFYRLFEVPGLAHCAGGNGGQPTAVWDALVAWVEKGEAPDTLPIYIKNDFVEEERLLRPYPQKPYSSNCGGRNATIA</sequence>
<evidence type="ECO:0000256" key="4">
    <source>
        <dbReference type="ARBA" id="ARBA00022729"/>
    </source>
</evidence>
<name>A0A8K0TF96_9PEZI</name>
<keyword evidence="4" id="KW-0732">Signal</keyword>
<accession>A0A8K0TF96</accession>
<evidence type="ECO:0000256" key="1">
    <source>
        <dbReference type="ARBA" id="ARBA00006249"/>
    </source>
</evidence>
<evidence type="ECO:0000256" key="2">
    <source>
        <dbReference type="ARBA" id="ARBA00022487"/>
    </source>
</evidence>
<evidence type="ECO:0000313" key="9">
    <source>
        <dbReference type="EMBL" id="KAH7361682.1"/>
    </source>
</evidence>